<accession>A0A2R4KRM3</accession>
<dbReference type="HAMAP" id="MF_00478">
    <property type="entry name" value="RsxE_RnfE"/>
    <property type="match status" value="1"/>
</dbReference>
<keyword evidence="9" id="KW-1003">Cell membrane</keyword>
<feature type="transmembrane region" description="Helical" evidence="9">
    <location>
        <begin position="98"/>
        <end position="117"/>
    </location>
</feature>
<dbReference type="NCBIfam" id="NF009070">
    <property type="entry name" value="PRK12405.1"/>
    <property type="match status" value="1"/>
</dbReference>
<comment type="subunit">
    <text evidence="9">The complex is composed of six subunits: RnfA, RnfB, RnfC, RnfD, RnfE and RnfG.</text>
</comment>
<evidence type="ECO:0000256" key="2">
    <source>
        <dbReference type="ARBA" id="ARBA00022448"/>
    </source>
</evidence>
<dbReference type="NCBIfam" id="TIGR01948">
    <property type="entry name" value="rnfE"/>
    <property type="match status" value="1"/>
</dbReference>
<evidence type="ECO:0000256" key="8">
    <source>
        <dbReference type="ARBA" id="ARBA00023136"/>
    </source>
</evidence>
<feature type="transmembrane region" description="Helical" evidence="9">
    <location>
        <begin position="129"/>
        <end position="150"/>
    </location>
</feature>
<keyword evidence="7 9" id="KW-1133">Transmembrane helix</keyword>
<feature type="transmembrane region" description="Helical" evidence="9">
    <location>
        <begin position="73"/>
        <end position="92"/>
    </location>
</feature>
<dbReference type="PANTHER" id="PTHR30586:SF0">
    <property type="entry name" value="ION-TRANSLOCATING OXIDOREDUCTASE COMPLEX SUBUNIT E"/>
    <property type="match status" value="1"/>
</dbReference>
<dbReference type="PANTHER" id="PTHR30586">
    <property type="entry name" value="ELECTRON TRANSPORT COMPLEX PROTEIN RNFE"/>
    <property type="match status" value="1"/>
</dbReference>
<comment type="similarity">
    <text evidence="9">Belongs to the NqrDE/RnfAE family.</text>
</comment>
<dbReference type="AlphaFoldDB" id="A0A2R4KRM3"/>
<keyword evidence="3 9" id="KW-0997">Cell inner membrane</keyword>
<feature type="transmembrane region" description="Helical" evidence="9">
    <location>
        <begin position="184"/>
        <end position="204"/>
    </location>
</feature>
<dbReference type="PIRSF" id="PIRSF006102">
    <property type="entry name" value="NQR_DE"/>
    <property type="match status" value="1"/>
</dbReference>
<dbReference type="EMBL" id="MG872332">
    <property type="protein sequence ID" value="AVV63709.1"/>
    <property type="molecule type" value="Genomic_DNA"/>
</dbReference>
<evidence type="ECO:0000256" key="1">
    <source>
        <dbReference type="ARBA" id="ARBA00004127"/>
    </source>
</evidence>
<keyword evidence="2 9" id="KW-0813">Transport</keyword>
<dbReference type="GO" id="GO:0012505">
    <property type="term" value="C:endomembrane system"/>
    <property type="evidence" value="ECO:0007669"/>
    <property type="project" value="UniProtKB-SubCell"/>
</dbReference>
<evidence type="ECO:0000256" key="4">
    <source>
        <dbReference type="ARBA" id="ARBA00022692"/>
    </source>
</evidence>
<dbReference type="InterPro" id="IPR003667">
    <property type="entry name" value="NqrDE/RnfAE"/>
</dbReference>
<evidence type="ECO:0000256" key="3">
    <source>
        <dbReference type="ARBA" id="ARBA00022519"/>
    </source>
</evidence>
<sequence>MSEQDFREIARNGLWRNNPGLVQLLGLCPLLGTSNSTVNALGLGLATMLVLACSNAAVSLVRGAVSEAIRLPAFVMIIAVLTTCIELLMQAWTYELYQVLGIFIPLITTNCVILGRAEAFAAKNGVLRASFDGLLMGLGFALVLLVLGGLRELLGQGTLLADMHLLFGPAAADWKIQPFPQYQGFLLAILPPGAFIMLGLLIALKNRIDESLAERAKVQAGDVPATQRQRQRVRVTGVIE</sequence>
<dbReference type="GO" id="GO:0005886">
    <property type="term" value="C:plasma membrane"/>
    <property type="evidence" value="ECO:0007669"/>
    <property type="project" value="UniProtKB-SubCell"/>
</dbReference>
<reference evidence="10" key="1">
    <citation type="submission" date="2018-01" db="EMBL/GenBank/DDBJ databases">
        <title>Antibiotic resistance mechanism of Pseudomonas aeruginosa.</title>
        <authorList>
            <person name="Subedi D."/>
            <person name="Vijay A.K."/>
            <person name="Rice S.A."/>
            <person name="Willcox M."/>
        </authorList>
    </citation>
    <scope>NUCLEOTIDE SEQUENCE</scope>
    <source>
        <strain evidence="10">PA17</strain>
    </source>
</reference>
<proteinExistence type="inferred from homology"/>
<keyword evidence="8 9" id="KW-0472">Membrane</keyword>
<organism evidence="10">
    <name type="scientific">Pseudomonas aeruginosa</name>
    <dbReference type="NCBI Taxonomy" id="287"/>
    <lineage>
        <taxon>Bacteria</taxon>
        <taxon>Pseudomonadati</taxon>
        <taxon>Pseudomonadota</taxon>
        <taxon>Gammaproteobacteria</taxon>
        <taxon>Pseudomonadales</taxon>
        <taxon>Pseudomonadaceae</taxon>
        <taxon>Pseudomonas</taxon>
    </lineage>
</organism>
<comment type="subcellular location">
    <subcellularLocation>
        <location evidence="9">Cell inner membrane</location>
        <topology evidence="9">Multi-pass membrane protein</topology>
    </subcellularLocation>
    <subcellularLocation>
        <location evidence="1">Endomembrane system</location>
        <topology evidence="1">Multi-pass membrane protein</topology>
    </subcellularLocation>
</comment>
<dbReference type="GO" id="GO:0022900">
    <property type="term" value="P:electron transport chain"/>
    <property type="evidence" value="ECO:0007669"/>
    <property type="project" value="UniProtKB-UniRule"/>
</dbReference>
<evidence type="ECO:0000256" key="5">
    <source>
        <dbReference type="ARBA" id="ARBA00022967"/>
    </source>
</evidence>
<keyword evidence="5 9" id="KW-1278">Translocase</keyword>
<dbReference type="RefSeq" id="WP_003112914.1">
    <property type="nucleotide sequence ID" value="NZ_CANDNV010000001.1"/>
</dbReference>
<dbReference type="SMR" id="A0A2R4KRM3"/>
<comment type="function">
    <text evidence="9">Part of a membrane-bound complex that couples electron transfer with translocation of ions across the membrane.</text>
</comment>
<evidence type="ECO:0000313" key="10">
    <source>
        <dbReference type="EMBL" id="AVV63709.1"/>
    </source>
</evidence>
<name>A0A2R4KRM3_PSEAI</name>
<dbReference type="InterPro" id="IPR010968">
    <property type="entry name" value="RnfE"/>
</dbReference>
<evidence type="ECO:0000256" key="9">
    <source>
        <dbReference type="HAMAP-Rule" id="MF_00478"/>
    </source>
</evidence>
<dbReference type="EC" id="7.-.-.-" evidence="9"/>
<gene>
    <name evidence="9 10" type="primary">rnfE</name>
    <name evidence="10" type="ORF">MFLONPJD_00519</name>
</gene>
<dbReference type="Pfam" id="PF02508">
    <property type="entry name" value="Rnf-Nqr"/>
    <property type="match status" value="1"/>
</dbReference>
<keyword evidence="6 9" id="KW-0249">Electron transport</keyword>
<feature type="transmembrane region" description="Helical" evidence="9">
    <location>
        <begin position="40"/>
        <end position="61"/>
    </location>
</feature>
<evidence type="ECO:0000256" key="6">
    <source>
        <dbReference type="ARBA" id="ARBA00022982"/>
    </source>
</evidence>
<protein>
    <recommendedName>
        <fullName evidence="9">Ion-translocating oxidoreductase complex subunit E</fullName>
        <ecNumber evidence="9">7.-.-.-</ecNumber>
    </recommendedName>
    <alternativeName>
        <fullName evidence="9">Rnf electron transport complex subunit E</fullName>
    </alternativeName>
</protein>
<keyword evidence="4 9" id="KW-0812">Transmembrane</keyword>
<evidence type="ECO:0000256" key="7">
    <source>
        <dbReference type="ARBA" id="ARBA00022989"/>
    </source>
</evidence>